<dbReference type="Pfam" id="PF13190">
    <property type="entry name" value="PDGLE"/>
    <property type="match status" value="1"/>
</dbReference>
<proteinExistence type="predicted"/>
<name>A0ABR8N6B7_9BACL</name>
<evidence type="ECO:0000256" key="4">
    <source>
        <dbReference type="ARBA" id="ARBA00022989"/>
    </source>
</evidence>
<evidence type="ECO:0000256" key="5">
    <source>
        <dbReference type="ARBA" id="ARBA00023136"/>
    </source>
</evidence>
<evidence type="ECO:0000313" key="8">
    <source>
        <dbReference type="EMBL" id="MBD3922791.1"/>
    </source>
</evidence>
<dbReference type="PROSITE" id="PS51257">
    <property type="entry name" value="PROKAR_LIPOPROTEIN"/>
    <property type="match status" value="1"/>
</dbReference>
<evidence type="ECO:0000313" key="9">
    <source>
        <dbReference type="Proteomes" id="UP000609346"/>
    </source>
</evidence>
<evidence type="ECO:0000256" key="6">
    <source>
        <dbReference type="SAM" id="Phobius"/>
    </source>
</evidence>
<comment type="caution">
    <text evidence="8">The sequence shown here is derived from an EMBL/GenBank/DDBJ whole genome shotgun (WGS) entry which is preliminary data.</text>
</comment>
<keyword evidence="9" id="KW-1185">Reference proteome</keyword>
<evidence type="ECO:0000256" key="2">
    <source>
        <dbReference type="ARBA" id="ARBA00022475"/>
    </source>
</evidence>
<accession>A0ABR8N6B7</accession>
<feature type="transmembrane region" description="Helical" evidence="6">
    <location>
        <begin position="70"/>
        <end position="94"/>
    </location>
</feature>
<sequence>MNAYRVTEHRKRWIILALITIAIACLLSPWASSHPDGLERVAEDHGFLHQETAVNELAAIPDYEVAGIPWAAVSIGLAGAIGIMIMAAVLFGLTRSLTRSGGDRNEQRTDGLEGIDRI</sequence>
<keyword evidence="2" id="KW-1003">Cell membrane</keyword>
<evidence type="ECO:0000256" key="3">
    <source>
        <dbReference type="ARBA" id="ARBA00022692"/>
    </source>
</evidence>
<dbReference type="InterPro" id="IPR025937">
    <property type="entry name" value="PDGLE_dom"/>
</dbReference>
<keyword evidence="5 6" id="KW-0472">Membrane</keyword>
<comment type="subcellular location">
    <subcellularLocation>
        <location evidence="1">Cell membrane</location>
    </subcellularLocation>
</comment>
<dbReference type="EMBL" id="JACXZA010000012">
    <property type="protein sequence ID" value="MBD3922791.1"/>
    <property type="molecule type" value="Genomic_DNA"/>
</dbReference>
<organism evidence="8 9">
    <name type="scientific">Paenibacillus terricola</name>
    <dbReference type="NCBI Taxonomy" id="2763503"/>
    <lineage>
        <taxon>Bacteria</taxon>
        <taxon>Bacillati</taxon>
        <taxon>Bacillota</taxon>
        <taxon>Bacilli</taxon>
        <taxon>Bacillales</taxon>
        <taxon>Paenibacillaceae</taxon>
        <taxon>Paenibacillus</taxon>
    </lineage>
</organism>
<feature type="transmembrane region" description="Helical" evidence="6">
    <location>
        <begin position="12"/>
        <end position="31"/>
    </location>
</feature>
<dbReference type="Proteomes" id="UP000609346">
    <property type="component" value="Unassembled WGS sequence"/>
</dbReference>
<evidence type="ECO:0000256" key="1">
    <source>
        <dbReference type="ARBA" id="ARBA00004236"/>
    </source>
</evidence>
<keyword evidence="4 6" id="KW-1133">Transmembrane helix</keyword>
<gene>
    <name evidence="8" type="ORF">H8B09_29040</name>
</gene>
<feature type="domain" description="PDGLE" evidence="7">
    <location>
        <begin position="10"/>
        <end position="98"/>
    </location>
</feature>
<protein>
    <submittedName>
        <fullName evidence="8">PDGLE domain-containing protein</fullName>
    </submittedName>
</protein>
<evidence type="ECO:0000259" key="7">
    <source>
        <dbReference type="Pfam" id="PF13190"/>
    </source>
</evidence>
<dbReference type="RefSeq" id="WP_191207097.1">
    <property type="nucleotide sequence ID" value="NZ_JACXZA010000012.1"/>
</dbReference>
<keyword evidence="3 6" id="KW-0812">Transmembrane</keyword>
<reference evidence="8 9" key="1">
    <citation type="submission" date="2020-09" db="EMBL/GenBank/DDBJ databases">
        <title>Paenibacillus sp. strain PR3 16S rRNA gene Genome sequencing and assembly.</title>
        <authorList>
            <person name="Kim J."/>
        </authorList>
    </citation>
    <scope>NUCLEOTIDE SEQUENCE [LARGE SCALE GENOMIC DNA]</scope>
    <source>
        <strain evidence="8 9">PR3</strain>
    </source>
</reference>